<evidence type="ECO:0000313" key="1">
    <source>
        <dbReference type="EMBL" id="SCG15581.1"/>
    </source>
</evidence>
<dbReference type="AlphaFoldDB" id="A0A1C5G749"/>
<name>A0A1C5G749_MICEH</name>
<keyword evidence="2" id="KW-1185">Reference proteome</keyword>
<evidence type="ECO:0000313" key="2">
    <source>
        <dbReference type="Proteomes" id="UP000198251"/>
    </source>
</evidence>
<dbReference type="RefSeq" id="WP_088999594.1">
    <property type="nucleotide sequence ID" value="NZ_LT607733.1"/>
</dbReference>
<dbReference type="EMBL" id="LT607733">
    <property type="protein sequence ID" value="SCG15581.1"/>
    <property type="molecule type" value="Genomic_DNA"/>
</dbReference>
<accession>A0A1C5G749</accession>
<dbReference type="Proteomes" id="UP000198251">
    <property type="component" value="Chromosome I"/>
</dbReference>
<gene>
    <name evidence="1" type="ORF">GA0070610_1816</name>
</gene>
<reference evidence="1 2" key="1">
    <citation type="submission" date="2016-06" db="EMBL/GenBank/DDBJ databases">
        <authorList>
            <person name="Kjaerup R.B."/>
            <person name="Dalgaard T.S."/>
            <person name="Juul-Madsen H.R."/>
        </authorList>
    </citation>
    <scope>NUCLEOTIDE SEQUENCE [LARGE SCALE GENOMIC DNA]</scope>
    <source>
        <strain evidence="1 2">DSM 43913</strain>
    </source>
</reference>
<proteinExistence type="predicted"/>
<dbReference type="GeneID" id="95801653"/>
<protein>
    <submittedName>
        <fullName evidence="1">Uncharacterized protein</fullName>
    </submittedName>
</protein>
<organism evidence="1 2">
    <name type="scientific">Micromonospora echinofusca</name>
    <dbReference type="NCBI Taxonomy" id="47858"/>
    <lineage>
        <taxon>Bacteria</taxon>
        <taxon>Bacillati</taxon>
        <taxon>Actinomycetota</taxon>
        <taxon>Actinomycetes</taxon>
        <taxon>Micromonosporales</taxon>
        <taxon>Micromonosporaceae</taxon>
        <taxon>Micromonospora</taxon>
    </lineage>
</organism>
<sequence>MAWEIITVCLDPVDRREIDVALAAAMRPYDRDAPQHPDDEWGGRWDRYRIGWSARIPVVGGYEDDPRLVRGDSSEVMGRGYCDGGPRALLDLGAVRTAAAEAAGREWDEWQQMAAAFPPARPLVHFVESSAEPHDYFGREAWQAYHSQPLLAAVANRYGFTTAPFQRIPNWGDDPVVSFALARVDFMALRAREALATNGLLTRSGEWLDPDLMGRSAPGLAGQLDNLRLRRDYLHFTDLYLMELPPNAVLLHVHIHC</sequence>